<feature type="region of interest" description="Disordered" evidence="5">
    <location>
        <begin position="311"/>
        <end position="336"/>
    </location>
</feature>
<feature type="compositionally biased region" description="Polar residues" evidence="5">
    <location>
        <begin position="195"/>
        <end position="205"/>
    </location>
</feature>
<dbReference type="Proteomes" id="UP001470230">
    <property type="component" value="Unassembled WGS sequence"/>
</dbReference>
<evidence type="ECO:0000256" key="2">
    <source>
        <dbReference type="ARBA" id="ARBA00022741"/>
    </source>
</evidence>
<evidence type="ECO:0000313" key="7">
    <source>
        <dbReference type="EMBL" id="KAK8889950.1"/>
    </source>
</evidence>
<dbReference type="InterPro" id="IPR008271">
    <property type="entry name" value="Ser/Thr_kinase_AS"/>
</dbReference>
<dbReference type="PROSITE" id="PS50011">
    <property type="entry name" value="PROTEIN_KINASE_DOM"/>
    <property type="match status" value="2"/>
</dbReference>
<keyword evidence="1" id="KW-0418">Kinase</keyword>
<accession>A0ABR2KFQ0</accession>
<dbReference type="Gene3D" id="1.10.510.10">
    <property type="entry name" value="Transferase(Phosphotransferase) domain 1"/>
    <property type="match status" value="2"/>
</dbReference>
<dbReference type="Pfam" id="PF07714">
    <property type="entry name" value="PK_Tyr_Ser-Thr"/>
    <property type="match status" value="1"/>
</dbReference>
<dbReference type="CDD" id="cd13999">
    <property type="entry name" value="STKc_MAP3K-like"/>
    <property type="match status" value="1"/>
</dbReference>
<gene>
    <name evidence="7" type="ORF">M9Y10_034706</name>
</gene>
<protein>
    <recommendedName>
        <fullName evidence="6">Protein kinase domain-containing protein</fullName>
    </recommendedName>
</protein>
<dbReference type="InterPro" id="IPR017441">
    <property type="entry name" value="Protein_kinase_ATP_BS"/>
</dbReference>
<dbReference type="SUPFAM" id="SSF56112">
    <property type="entry name" value="Protein kinase-like (PK-like)"/>
    <property type="match status" value="2"/>
</dbReference>
<keyword evidence="3 4" id="KW-0067">ATP-binding</keyword>
<dbReference type="InterPro" id="IPR011009">
    <property type="entry name" value="Kinase-like_dom_sf"/>
</dbReference>
<proteinExistence type="predicted"/>
<dbReference type="EMBL" id="JAPFFF010000005">
    <property type="protein sequence ID" value="KAK8889950.1"/>
    <property type="molecule type" value="Genomic_DNA"/>
</dbReference>
<keyword evidence="8" id="KW-1185">Reference proteome</keyword>
<evidence type="ECO:0000313" key="8">
    <source>
        <dbReference type="Proteomes" id="UP001470230"/>
    </source>
</evidence>
<feature type="domain" description="Protein kinase" evidence="6">
    <location>
        <begin position="224"/>
        <end position="503"/>
    </location>
</feature>
<organism evidence="7 8">
    <name type="scientific">Tritrichomonas musculus</name>
    <dbReference type="NCBI Taxonomy" id="1915356"/>
    <lineage>
        <taxon>Eukaryota</taxon>
        <taxon>Metamonada</taxon>
        <taxon>Parabasalia</taxon>
        <taxon>Tritrichomonadida</taxon>
        <taxon>Tritrichomonadidae</taxon>
        <taxon>Tritrichomonas</taxon>
    </lineage>
</organism>
<feature type="domain" description="Protein kinase" evidence="6">
    <location>
        <begin position="724"/>
        <end position="977"/>
    </location>
</feature>
<feature type="compositionally biased region" description="Basic residues" evidence="5">
    <location>
        <begin position="311"/>
        <end position="320"/>
    </location>
</feature>
<dbReference type="PROSITE" id="PS00107">
    <property type="entry name" value="PROTEIN_KINASE_ATP"/>
    <property type="match status" value="1"/>
</dbReference>
<dbReference type="Pfam" id="PF00069">
    <property type="entry name" value="Pkinase"/>
    <property type="match status" value="1"/>
</dbReference>
<feature type="region of interest" description="Disordered" evidence="5">
    <location>
        <begin position="161"/>
        <end position="205"/>
    </location>
</feature>
<feature type="binding site" evidence="4">
    <location>
        <position position="753"/>
    </location>
    <ligand>
        <name>ATP</name>
        <dbReference type="ChEBI" id="CHEBI:30616"/>
    </ligand>
</feature>
<dbReference type="PANTHER" id="PTHR23257">
    <property type="entry name" value="SERINE-THREONINE PROTEIN KINASE"/>
    <property type="match status" value="1"/>
</dbReference>
<sequence length="1020" mass="116974">MGKIEEIVQRINQIIQVASSAYVYTEQCNCVVTTLKEILEKVQKLSDNSNEEGLGTLLTQLNSLHSVVDGFDSNKWSQSCLSTPVIKPISDLNEVMDSINETLTKLNISLEQDYQVVTEKTVLDLKGLYGIFADPSRDNDSKVKKKLEEIEKYLDSIGQPLLDQKKTKRHKKHHHDHHKKDKKKKSEKTSEQDSNETSSASQNDVDFQDFDNVQKYKLKKSDYDQCTKELRSTSRYVTYKGKMKKTQEDVTIMVLKDVPDLEEKFKRLVNVLTAVQHPNLESFVGSVESPLPYVVVTKRVGEKLTDVLERTKKKSRKSSGKNKEKNTGGEEDEKDEYVKEKHVTLKPGYRTIIAFNIATAMAYLHSLNIIHRDLCGSNITIDKAYNPRIINFANSRFLPNDTSQMSFKPDSSTCFRAPELTDMETYDETVDVFAFGGLLYELLMGSPPFGKLRPIECENKIRAAERPPLPQELSPELKDLITSCWAQDPKDRPSFADVVDTMLSKKISFPLDENTEIVEQFYAAKSIKNADLKACLDLFRLIGEAINSSFAYMRESIRIRSLLHGYQFLLQTSNFATQDELDDTNVLTQLSNLRRSLEALYETLTRTEAEKWSGIALSTSAIEIPTDLHRFMEQIYIEMTELGFTVTKYDYVDCDLIRDFRDAYSIFSEYAEQYQQAVQRMQEIESFLQERGLEITVTQNEIDERIKGLFTQFKDFRLNRDDFQLGGRPIGVGMSALVYKAKQISTGKDVAIKEFKEEYLEDDDAMFLLRREVVSLVKLNHEYLVSFIGFNDDPGKPLWVVSQIVKNGELFNAIKRKKLSPFQKTKIAFEIAEGMEYLHSKRVIHRDLKTGNVLLDGDTPKITDFGYARTNLSLVMTSKVGTVNYMAPEVILGNNYSFSADVFSYGMMLWELYSGDFPFSWVPRARVTDEIIDDTPLPYKMPIAKELKKLIEDCKCIDPEKRPSFSDIIERMLDEQIAYNGTNPAEVKEFYEKKAEKRAEMLQNQPQNTQNLCMSTILTF</sequence>
<evidence type="ECO:0000256" key="5">
    <source>
        <dbReference type="SAM" id="MobiDB-lite"/>
    </source>
</evidence>
<feature type="compositionally biased region" description="Basic residues" evidence="5">
    <location>
        <begin position="166"/>
        <end position="186"/>
    </location>
</feature>
<keyword evidence="1" id="KW-0723">Serine/threonine-protein kinase</keyword>
<evidence type="ECO:0000256" key="3">
    <source>
        <dbReference type="ARBA" id="ARBA00022840"/>
    </source>
</evidence>
<dbReference type="InterPro" id="IPR001245">
    <property type="entry name" value="Ser-Thr/Tyr_kinase_cat_dom"/>
</dbReference>
<dbReference type="PANTHER" id="PTHR23257:SF958">
    <property type="entry name" value="SERINE_THREONINE-PROTEIN KINASE WNK4"/>
    <property type="match status" value="1"/>
</dbReference>
<dbReference type="PROSITE" id="PS00108">
    <property type="entry name" value="PROTEIN_KINASE_ST"/>
    <property type="match status" value="1"/>
</dbReference>
<evidence type="ECO:0000256" key="4">
    <source>
        <dbReference type="PROSITE-ProRule" id="PRU10141"/>
    </source>
</evidence>
<dbReference type="InterPro" id="IPR000719">
    <property type="entry name" value="Prot_kinase_dom"/>
</dbReference>
<reference evidence="7 8" key="1">
    <citation type="submission" date="2024-04" db="EMBL/GenBank/DDBJ databases">
        <title>Tritrichomonas musculus Genome.</title>
        <authorList>
            <person name="Alves-Ferreira E."/>
            <person name="Grigg M."/>
            <person name="Lorenzi H."/>
            <person name="Galac M."/>
        </authorList>
    </citation>
    <scope>NUCLEOTIDE SEQUENCE [LARGE SCALE GENOMIC DNA]</scope>
    <source>
        <strain evidence="7 8">EAF2021</strain>
    </source>
</reference>
<evidence type="ECO:0000259" key="6">
    <source>
        <dbReference type="PROSITE" id="PS50011"/>
    </source>
</evidence>
<dbReference type="SMART" id="SM00220">
    <property type="entry name" value="S_TKc"/>
    <property type="match status" value="2"/>
</dbReference>
<dbReference type="Gene3D" id="3.30.200.20">
    <property type="entry name" value="Phosphorylase Kinase, domain 1"/>
    <property type="match status" value="1"/>
</dbReference>
<comment type="caution">
    <text evidence="7">The sequence shown here is derived from an EMBL/GenBank/DDBJ whole genome shotgun (WGS) entry which is preliminary data.</text>
</comment>
<dbReference type="InterPro" id="IPR050167">
    <property type="entry name" value="Ser_Thr_protein_kinase"/>
</dbReference>
<keyword evidence="1" id="KW-0808">Transferase</keyword>
<keyword evidence="2 4" id="KW-0547">Nucleotide-binding</keyword>
<evidence type="ECO:0000256" key="1">
    <source>
        <dbReference type="ARBA" id="ARBA00022527"/>
    </source>
</evidence>
<name>A0ABR2KFQ0_9EUKA</name>